<dbReference type="PANTHER" id="PTHR33048:SF167">
    <property type="entry name" value="INTEGRAL MEMBRANE PROTEIN"/>
    <property type="match status" value="1"/>
</dbReference>
<dbReference type="eggNOG" id="ENOG502SI68">
    <property type="taxonomic scope" value="Eukaryota"/>
</dbReference>
<sequence>MAALTSGGVETLNTWFDPIRPASVPCFLRECENSIDDSSHEMTPSSPNNASTAAAPPPFQVYVPGERPDENRGPEIIATCVALTAIALVFVGLRIFVRLKFVRFLGTDDYLMVLAATVLTGMGGVIINEATHGQGRHIEYISAEDYKVATYMNFISQPTCLVSLTLARLSICFFLLRFAPSKGYKWFLWFQIGLNIVVCIVFSLQSLLQCRPMEFIWNKDLPGGGECMAPSSLVLGGLINSSLTVVSDFALAVLPIPMLWNVQMNWRVKLSIISILSLGFFTVGAAIKKTVALTNWGKRGDFMWDTADITIWYTAEIAVAIIGGSIPCLKPLFTRFLATTARYGTGASGGKRTGYGGGSHPRASHMYGARGSRHMGSMGRRSAPTTMTMTLAEDAREASYAFEMYKKAGPGSDRTQAASSAGRSSDEHVIMHQPPLGQHGEKLSPGIIRTTDVTVSVEETSEKNIKYMI</sequence>
<keyword evidence="3 7" id="KW-1133">Transmembrane helix</keyword>
<dbReference type="EMBL" id="GL876977">
    <property type="protein sequence ID" value="KLU91328.1"/>
    <property type="molecule type" value="Genomic_DNA"/>
</dbReference>
<dbReference type="EMBL" id="ADBL01002524">
    <property type="status" value="NOT_ANNOTATED_CDS"/>
    <property type="molecule type" value="Genomic_DNA"/>
</dbReference>
<feature type="transmembrane region" description="Helical" evidence="7">
    <location>
        <begin position="266"/>
        <end position="287"/>
    </location>
</feature>
<keyword evidence="11" id="KW-1185">Reference proteome</keyword>
<dbReference type="OrthoDB" id="5022096at2759"/>
<feature type="transmembrane region" description="Helical" evidence="7">
    <location>
        <begin position="311"/>
        <end position="333"/>
    </location>
</feature>
<evidence type="ECO:0000259" key="8">
    <source>
        <dbReference type="Pfam" id="PF20684"/>
    </source>
</evidence>
<dbReference type="AlphaFoldDB" id="A0A0C4EB09"/>
<dbReference type="Proteomes" id="UP000011715">
    <property type="component" value="Unassembled WGS sequence"/>
</dbReference>
<dbReference type="EnsemblFungi" id="MAPG_09849T0">
    <property type="protein sequence ID" value="MAPG_09849T0"/>
    <property type="gene ID" value="MAPG_09849"/>
</dbReference>
<reference evidence="10" key="4">
    <citation type="journal article" date="2015" name="G3 (Bethesda)">
        <title>Genome sequences of three phytopathogenic species of the Magnaporthaceae family of fungi.</title>
        <authorList>
            <person name="Okagaki L.H."/>
            <person name="Nunes C.C."/>
            <person name="Sailsbery J."/>
            <person name="Clay B."/>
            <person name="Brown D."/>
            <person name="John T."/>
            <person name="Oh Y."/>
            <person name="Young N."/>
            <person name="Fitzgerald M."/>
            <person name="Haas B.J."/>
            <person name="Zeng Q."/>
            <person name="Young S."/>
            <person name="Adiconis X."/>
            <person name="Fan L."/>
            <person name="Levin J.Z."/>
            <person name="Mitchell T.K."/>
            <person name="Okubara P.A."/>
            <person name="Farman M.L."/>
            <person name="Kohn L.M."/>
            <person name="Birren B."/>
            <person name="Ma L.-J."/>
            <person name="Dean R.A."/>
        </authorList>
    </citation>
    <scope>NUCLEOTIDE SEQUENCE</scope>
    <source>
        <strain evidence="10">ATCC 64411 / 73-15</strain>
    </source>
</reference>
<evidence type="ECO:0000256" key="6">
    <source>
        <dbReference type="SAM" id="MobiDB-lite"/>
    </source>
</evidence>
<reference evidence="10" key="5">
    <citation type="submission" date="2015-06" db="UniProtKB">
        <authorList>
            <consortium name="EnsemblFungi"/>
        </authorList>
    </citation>
    <scope>IDENTIFICATION</scope>
    <source>
        <strain evidence="10">ATCC 64411</strain>
    </source>
</reference>
<accession>A0A0C4EB09</accession>
<evidence type="ECO:0000256" key="1">
    <source>
        <dbReference type="ARBA" id="ARBA00004141"/>
    </source>
</evidence>
<dbReference type="VEuPathDB" id="FungiDB:MAPG_09849"/>
<comment type="subcellular location">
    <subcellularLocation>
        <location evidence="1">Membrane</location>
        <topology evidence="1">Multi-pass membrane protein</topology>
    </subcellularLocation>
</comment>
<evidence type="ECO:0000256" key="7">
    <source>
        <dbReference type="SAM" id="Phobius"/>
    </source>
</evidence>
<feature type="region of interest" description="Disordered" evidence="6">
    <location>
        <begin position="37"/>
        <end position="66"/>
    </location>
</feature>
<dbReference type="Pfam" id="PF20684">
    <property type="entry name" value="Fung_rhodopsin"/>
    <property type="match status" value="1"/>
</dbReference>
<evidence type="ECO:0000256" key="5">
    <source>
        <dbReference type="ARBA" id="ARBA00038359"/>
    </source>
</evidence>
<evidence type="ECO:0000313" key="10">
    <source>
        <dbReference type="EnsemblFungi" id="MAPG_09849T0"/>
    </source>
</evidence>
<organism evidence="10 11">
    <name type="scientific">Magnaporthiopsis poae (strain ATCC 64411 / 73-15)</name>
    <name type="common">Kentucky bluegrass fungus</name>
    <name type="synonym">Magnaporthe poae</name>
    <dbReference type="NCBI Taxonomy" id="644358"/>
    <lineage>
        <taxon>Eukaryota</taxon>
        <taxon>Fungi</taxon>
        <taxon>Dikarya</taxon>
        <taxon>Ascomycota</taxon>
        <taxon>Pezizomycotina</taxon>
        <taxon>Sordariomycetes</taxon>
        <taxon>Sordariomycetidae</taxon>
        <taxon>Magnaporthales</taxon>
        <taxon>Magnaporthaceae</taxon>
        <taxon>Magnaporthiopsis</taxon>
    </lineage>
</organism>
<reference evidence="9" key="3">
    <citation type="submission" date="2011-03" db="EMBL/GenBank/DDBJ databases">
        <title>Annotation of Magnaporthe poae ATCC 64411.</title>
        <authorList>
            <person name="Ma L.-J."/>
            <person name="Dead R."/>
            <person name="Young S.K."/>
            <person name="Zeng Q."/>
            <person name="Gargeya S."/>
            <person name="Fitzgerald M."/>
            <person name="Haas B."/>
            <person name="Abouelleil A."/>
            <person name="Alvarado L."/>
            <person name="Arachchi H.M."/>
            <person name="Berlin A."/>
            <person name="Brown A."/>
            <person name="Chapman S.B."/>
            <person name="Chen Z."/>
            <person name="Dunbar C."/>
            <person name="Freedman E."/>
            <person name="Gearin G."/>
            <person name="Gellesch M."/>
            <person name="Goldberg J."/>
            <person name="Griggs A."/>
            <person name="Gujja S."/>
            <person name="Heiman D."/>
            <person name="Howarth C."/>
            <person name="Larson L."/>
            <person name="Lui A."/>
            <person name="MacDonald P.J.P."/>
            <person name="Mehta T."/>
            <person name="Montmayeur A."/>
            <person name="Murphy C."/>
            <person name="Neiman D."/>
            <person name="Pearson M."/>
            <person name="Priest M."/>
            <person name="Roberts A."/>
            <person name="Saif S."/>
            <person name="Shea T."/>
            <person name="Shenoy N."/>
            <person name="Sisk P."/>
            <person name="Stolte C."/>
            <person name="Sykes S."/>
            <person name="Yandava C."/>
            <person name="Wortman J."/>
            <person name="Nusbaum C."/>
            <person name="Birren B."/>
        </authorList>
    </citation>
    <scope>NUCLEOTIDE SEQUENCE</scope>
    <source>
        <strain evidence="9">ATCC 64411</strain>
    </source>
</reference>
<reference evidence="9" key="1">
    <citation type="submission" date="2010-05" db="EMBL/GenBank/DDBJ databases">
        <title>The Genome Sequence of Magnaporthe poae strain ATCC 64411.</title>
        <authorList>
            <consortium name="The Broad Institute Genome Sequencing Platform"/>
            <consortium name="Broad Institute Genome Sequencing Center for Infectious Disease"/>
            <person name="Ma L.-J."/>
            <person name="Dead R."/>
            <person name="Young S."/>
            <person name="Zeng Q."/>
            <person name="Koehrsen M."/>
            <person name="Alvarado L."/>
            <person name="Berlin A."/>
            <person name="Chapman S.B."/>
            <person name="Chen Z."/>
            <person name="Freedman E."/>
            <person name="Gellesch M."/>
            <person name="Goldberg J."/>
            <person name="Griggs A."/>
            <person name="Gujja S."/>
            <person name="Heilman E.R."/>
            <person name="Heiman D."/>
            <person name="Hepburn T."/>
            <person name="Howarth C."/>
            <person name="Jen D."/>
            <person name="Larson L."/>
            <person name="Mehta T."/>
            <person name="Neiman D."/>
            <person name="Pearson M."/>
            <person name="Roberts A."/>
            <person name="Saif S."/>
            <person name="Shea T."/>
            <person name="Shenoy N."/>
            <person name="Sisk P."/>
            <person name="Stolte C."/>
            <person name="Sykes S."/>
            <person name="Walk T."/>
            <person name="White J."/>
            <person name="Yandava C."/>
            <person name="Haas B."/>
            <person name="Nusbaum C."/>
            <person name="Birren B."/>
        </authorList>
    </citation>
    <scope>NUCLEOTIDE SEQUENCE</scope>
    <source>
        <strain evidence="9">ATCC 64411</strain>
    </source>
</reference>
<dbReference type="OMA" id="CENSIDD"/>
<feature type="transmembrane region" description="Helical" evidence="7">
    <location>
        <begin position="154"/>
        <end position="176"/>
    </location>
</feature>
<reference evidence="11" key="2">
    <citation type="submission" date="2010-05" db="EMBL/GenBank/DDBJ databases">
        <title>The genome sequence of Magnaporthe poae strain ATCC 64411.</title>
        <authorList>
            <person name="Ma L.-J."/>
            <person name="Dead R."/>
            <person name="Young S."/>
            <person name="Zeng Q."/>
            <person name="Koehrsen M."/>
            <person name="Alvarado L."/>
            <person name="Berlin A."/>
            <person name="Chapman S.B."/>
            <person name="Chen Z."/>
            <person name="Freedman E."/>
            <person name="Gellesch M."/>
            <person name="Goldberg J."/>
            <person name="Griggs A."/>
            <person name="Gujja S."/>
            <person name="Heilman E.R."/>
            <person name="Heiman D."/>
            <person name="Hepburn T."/>
            <person name="Howarth C."/>
            <person name="Jen D."/>
            <person name="Larson L."/>
            <person name="Mehta T."/>
            <person name="Neiman D."/>
            <person name="Pearson M."/>
            <person name="Roberts A."/>
            <person name="Saif S."/>
            <person name="Shea T."/>
            <person name="Shenoy N."/>
            <person name="Sisk P."/>
            <person name="Stolte C."/>
            <person name="Sykes S."/>
            <person name="Walk T."/>
            <person name="White J."/>
            <person name="Yandava C."/>
            <person name="Haas B."/>
            <person name="Nusbaum C."/>
            <person name="Birren B."/>
        </authorList>
    </citation>
    <scope>NUCLEOTIDE SEQUENCE [LARGE SCALE GENOMIC DNA]</scope>
    <source>
        <strain evidence="11">ATCC 64411 / 73-15</strain>
    </source>
</reference>
<dbReference type="GO" id="GO:0016020">
    <property type="term" value="C:membrane"/>
    <property type="evidence" value="ECO:0007669"/>
    <property type="project" value="UniProtKB-SubCell"/>
</dbReference>
<dbReference type="InterPro" id="IPR049326">
    <property type="entry name" value="Rhodopsin_dom_fungi"/>
</dbReference>
<evidence type="ECO:0000256" key="3">
    <source>
        <dbReference type="ARBA" id="ARBA00022989"/>
    </source>
</evidence>
<dbReference type="InterPro" id="IPR052337">
    <property type="entry name" value="SAT4-like"/>
</dbReference>
<dbReference type="STRING" id="644358.A0A0C4EB09"/>
<evidence type="ECO:0000256" key="4">
    <source>
        <dbReference type="ARBA" id="ARBA00023136"/>
    </source>
</evidence>
<feature type="transmembrane region" description="Helical" evidence="7">
    <location>
        <begin position="76"/>
        <end position="97"/>
    </location>
</feature>
<feature type="domain" description="Rhodopsin" evidence="8">
    <location>
        <begin position="93"/>
        <end position="335"/>
    </location>
</feature>
<evidence type="ECO:0000313" key="9">
    <source>
        <dbReference type="EMBL" id="KLU91328.1"/>
    </source>
</evidence>
<protein>
    <recommendedName>
        <fullName evidence="8">Rhodopsin domain-containing protein</fullName>
    </recommendedName>
</protein>
<gene>
    <name evidence="9" type="ORF">MAPG_09849</name>
</gene>
<dbReference type="PANTHER" id="PTHR33048">
    <property type="entry name" value="PTH11-LIKE INTEGRAL MEMBRANE PROTEIN (AFU_ORTHOLOGUE AFUA_5G11245)"/>
    <property type="match status" value="1"/>
</dbReference>
<feature type="transmembrane region" description="Helical" evidence="7">
    <location>
        <begin position="109"/>
        <end position="127"/>
    </location>
</feature>
<feature type="transmembrane region" description="Helical" evidence="7">
    <location>
        <begin position="188"/>
        <end position="208"/>
    </location>
</feature>
<proteinExistence type="inferred from homology"/>
<evidence type="ECO:0000256" key="2">
    <source>
        <dbReference type="ARBA" id="ARBA00022692"/>
    </source>
</evidence>
<feature type="compositionally biased region" description="Low complexity" evidence="6">
    <location>
        <begin position="43"/>
        <end position="54"/>
    </location>
</feature>
<comment type="similarity">
    <text evidence="5">Belongs to the SAT4 family.</text>
</comment>
<feature type="transmembrane region" description="Helical" evidence="7">
    <location>
        <begin position="228"/>
        <end position="254"/>
    </location>
</feature>
<keyword evidence="4 7" id="KW-0472">Membrane</keyword>
<name>A0A0C4EB09_MAGP6</name>
<evidence type="ECO:0000313" key="11">
    <source>
        <dbReference type="Proteomes" id="UP000011715"/>
    </source>
</evidence>
<keyword evidence="2 7" id="KW-0812">Transmembrane</keyword>